<feature type="transmembrane region" description="Helical" evidence="7">
    <location>
        <begin position="440"/>
        <end position="461"/>
    </location>
</feature>
<evidence type="ECO:0000256" key="2">
    <source>
        <dbReference type="ARBA" id="ARBA00007430"/>
    </source>
</evidence>
<accession>A0AAX1QE97</accession>
<dbReference type="Pfam" id="PF13440">
    <property type="entry name" value="Polysacc_synt_3"/>
    <property type="match status" value="1"/>
</dbReference>
<name>A0AAX1QE97_9BACI</name>
<organism evidence="8 9">
    <name type="scientific">Priestia endophytica</name>
    <dbReference type="NCBI Taxonomy" id="135735"/>
    <lineage>
        <taxon>Bacteria</taxon>
        <taxon>Bacillati</taxon>
        <taxon>Bacillota</taxon>
        <taxon>Bacilli</taxon>
        <taxon>Bacillales</taxon>
        <taxon>Bacillaceae</taxon>
        <taxon>Priestia</taxon>
    </lineage>
</organism>
<keyword evidence="6 7" id="KW-0472">Membrane</keyword>
<evidence type="ECO:0000256" key="6">
    <source>
        <dbReference type="ARBA" id="ARBA00023136"/>
    </source>
</evidence>
<dbReference type="AlphaFoldDB" id="A0AAX1QE97"/>
<feature type="transmembrane region" description="Helical" evidence="7">
    <location>
        <begin position="80"/>
        <end position="99"/>
    </location>
</feature>
<feature type="transmembrane region" description="Helical" evidence="7">
    <location>
        <begin position="355"/>
        <end position="375"/>
    </location>
</feature>
<evidence type="ECO:0000256" key="5">
    <source>
        <dbReference type="ARBA" id="ARBA00022989"/>
    </source>
</evidence>
<reference evidence="8 9" key="1">
    <citation type="submission" date="2016-03" db="EMBL/GenBank/DDBJ databases">
        <title>Comparison of Bacillus endophyticus and B. anthracis characteristics using whole genome sequence analysis and microbiological techniques.</title>
        <authorList>
            <person name="Lekota K.E."/>
            <person name="Mafofo J."/>
            <person name="Rees J."/>
            <person name="Muchadeyi F.C."/>
            <person name="Madoroba E."/>
            <person name="Van Heerden H."/>
        </authorList>
    </citation>
    <scope>NUCLEOTIDE SEQUENCE [LARGE SCALE GENOMIC DNA]</scope>
    <source>
        <strain evidence="8 9">3631_10C</strain>
    </source>
</reference>
<dbReference type="PANTHER" id="PTHR30250">
    <property type="entry name" value="PST FAMILY PREDICTED COLANIC ACID TRANSPORTER"/>
    <property type="match status" value="1"/>
</dbReference>
<keyword evidence="5 7" id="KW-1133">Transmembrane helix</keyword>
<feature type="transmembrane region" description="Helical" evidence="7">
    <location>
        <begin position="146"/>
        <end position="165"/>
    </location>
</feature>
<evidence type="ECO:0000313" key="9">
    <source>
        <dbReference type="Proteomes" id="UP000250174"/>
    </source>
</evidence>
<feature type="transmembrane region" description="Helical" evidence="7">
    <location>
        <begin position="284"/>
        <end position="306"/>
    </location>
</feature>
<feature type="transmembrane region" description="Helical" evidence="7">
    <location>
        <begin position="254"/>
        <end position="272"/>
    </location>
</feature>
<sequence length="473" mass="53805">MEKASKAAKWSTITEVSTKLITPLIQMILARILNVEAFGIIATISMVISFTDIFTDAGFQKYLIQRNFKDENEKQKFTNVAFWSNLTVSLFLWGLIIIFNEEIATLVGSPGLGIVIAIACVQLPIMSFSSIQMALYRRNLDFKTLFYLRIITSLIPLVVTIPLAYAGLNYWSLIIGTLSSNLLSAIVLTINSMWKPKLFYSFKLLKEMLSFSIWSLLETLSIWLTAWVDILIIGRFLNSYYLGIYTTSLNMVNILMTIVTTSVTTVLFATLSRLQEDHSVFTKVFLNVHKLVSYIIFPIGVGVFLYQDLVTDIMLGEKWEEASRVIGIWALTSVIRISMTSMYSEVYRAKGQPKISLFLQLLDLFIIIPTCLLSVSHGFWAIVYARAIIRLDLIIPGLIVMSKLMNIRAKSLLRNLMKPFICIFIMIVIDIGLKQVSSSVYWQFTSIVICGIIYIFIALIIDKKFIMSYVKKR</sequence>
<evidence type="ECO:0000256" key="4">
    <source>
        <dbReference type="ARBA" id="ARBA00022692"/>
    </source>
</evidence>
<feature type="transmembrane region" description="Helical" evidence="7">
    <location>
        <begin position="211"/>
        <end position="234"/>
    </location>
</feature>
<keyword evidence="3" id="KW-1003">Cell membrane</keyword>
<dbReference type="CDD" id="cd13127">
    <property type="entry name" value="MATE_tuaB_like"/>
    <property type="match status" value="1"/>
</dbReference>
<proteinExistence type="inferred from homology"/>
<dbReference type="PANTHER" id="PTHR30250:SF10">
    <property type="entry name" value="LIPOPOLYSACCHARIDE BIOSYNTHESIS PROTEIN WZXC"/>
    <property type="match status" value="1"/>
</dbReference>
<feature type="transmembrane region" description="Helical" evidence="7">
    <location>
        <begin position="416"/>
        <end position="434"/>
    </location>
</feature>
<dbReference type="Proteomes" id="UP000250174">
    <property type="component" value="Unassembled WGS sequence"/>
</dbReference>
<comment type="caution">
    <text evidence="8">The sequence shown here is derived from an EMBL/GenBank/DDBJ whole genome shotgun (WGS) entry which is preliminary data.</text>
</comment>
<evidence type="ECO:0000256" key="3">
    <source>
        <dbReference type="ARBA" id="ARBA00022475"/>
    </source>
</evidence>
<comment type="subcellular location">
    <subcellularLocation>
        <location evidence="1">Cell membrane</location>
        <topology evidence="1">Multi-pass membrane protein</topology>
    </subcellularLocation>
</comment>
<gene>
    <name evidence="8" type="ORF">A3864_01930</name>
</gene>
<evidence type="ECO:0000256" key="7">
    <source>
        <dbReference type="SAM" id="Phobius"/>
    </source>
</evidence>
<dbReference type="EMBL" id="LVYK01000001">
    <property type="protein sequence ID" value="RAS82336.1"/>
    <property type="molecule type" value="Genomic_DNA"/>
</dbReference>
<keyword evidence="4 7" id="KW-0812">Transmembrane</keyword>
<feature type="transmembrane region" description="Helical" evidence="7">
    <location>
        <begin position="111"/>
        <end position="134"/>
    </location>
</feature>
<protein>
    <submittedName>
        <fullName evidence="8">Lipopolysaccharide biosynthesis protein</fullName>
    </submittedName>
</protein>
<feature type="transmembrane region" description="Helical" evidence="7">
    <location>
        <begin position="37"/>
        <end position="59"/>
    </location>
</feature>
<evidence type="ECO:0000313" key="8">
    <source>
        <dbReference type="EMBL" id="RAS82336.1"/>
    </source>
</evidence>
<dbReference type="GO" id="GO:0005886">
    <property type="term" value="C:plasma membrane"/>
    <property type="evidence" value="ECO:0007669"/>
    <property type="project" value="UniProtKB-SubCell"/>
</dbReference>
<evidence type="ECO:0000256" key="1">
    <source>
        <dbReference type="ARBA" id="ARBA00004651"/>
    </source>
</evidence>
<comment type="similarity">
    <text evidence="2">Belongs to the polysaccharide synthase family.</text>
</comment>
<feature type="transmembrane region" description="Helical" evidence="7">
    <location>
        <begin position="171"/>
        <end position="190"/>
    </location>
</feature>
<dbReference type="InterPro" id="IPR050833">
    <property type="entry name" value="Poly_Biosynth_Transport"/>
</dbReference>